<dbReference type="RefSeq" id="WP_250933353.1">
    <property type="nucleotide sequence ID" value="NZ_JAMQBK010000117.1"/>
</dbReference>
<dbReference type="EMBL" id="JAMQBK010000117">
    <property type="protein sequence ID" value="MCM2374984.1"/>
    <property type="molecule type" value="Genomic_DNA"/>
</dbReference>
<sequence length="71" mass="8297">PAYSSRQFRQMVPAYLLSNMGWERSDFRPTNEPKEFDAERFVDLGFRSDEVAAWSVYRFADVGEGNQRVCL</sequence>
<evidence type="ECO:0000313" key="1">
    <source>
        <dbReference type="EMBL" id="MCM2374984.1"/>
    </source>
</evidence>
<organism evidence="1 2">
    <name type="scientific">Aporhodopirellula aestuarii</name>
    <dbReference type="NCBI Taxonomy" id="2950107"/>
    <lineage>
        <taxon>Bacteria</taxon>
        <taxon>Pseudomonadati</taxon>
        <taxon>Planctomycetota</taxon>
        <taxon>Planctomycetia</taxon>
        <taxon>Pirellulales</taxon>
        <taxon>Pirellulaceae</taxon>
        <taxon>Aporhodopirellula</taxon>
    </lineage>
</organism>
<comment type="caution">
    <text evidence="1">The sequence shown here is derived from an EMBL/GenBank/DDBJ whole genome shotgun (WGS) entry which is preliminary data.</text>
</comment>
<evidence type="ECO:0000313" key="2">
    <source>
        <dbReference type="Proteomes" id="UP001202961"/>
    </source>
</evidence>
<protein>
    <submittedName>
        <fullName evidence="1">Uncharacterized protein</fullName>
    </submittedName>
</protein>
<proteinExistence type="predicted"/>
<feature type="non-terminal residue" evidence="1">
    <location>
        <position position="1"/>
    </location>
</feature>
<gene>
    <name evidence="1" type="ORF">NB063_30550</name>
</gene>
<accession>A0ABT0UDM2</accession>
<name>A0ABT0UDM2_9BACT</name>
<keyword evidence="2" id="KW-1185">Reference proteome</keyword>
<reference evidence="1 2" key="1">
    <citation type="journal article" date="2022" name="Syst. Appl. Microbiol.">
        <title>Rhodopirellula aestuarii sp. nov., a novel member of the genus Rhodopirellula isolated from brackish sediments collected in the Tagus River estuary, Portugal.</title>
        <authorList>
            <person name="Vitorino I.R."/>
            <person name="Klimek D."/>
            <person name="Calusinska M."/>
            <person name="Lobo-da-Cunha A."/>
            <person name="Vasconcelos V."/>
            <person name="Lage O.M."/>
        </authorList>
    </citation>
    <scope>NUCLEOTIDE SEQUENCE [LARGE SCALE GENOMIC DNA]</scope>
    <source>
        <strain evidence="1 2">ICT_H3.1</strain>
    </source>
</reference>
<dbReference type="Proteomes" id="UP001202961">
    <property type="component" value="Unassembled WGS sequence"/>
</dbReference>